<evidence type="ECO:0000256" key="2">
    <source>
        <dbReference type="PROSITE-ProRule" id="PRU00059"/>
    </source>
</evidence>
<evidence type="ECO:0000256" key="1">
    <source>
        <dbReference type="ARBA" id="ARBA00023157"/>
    </source>
</evidence>
<protein>
    <recommendedName>
        <fullName evidence="4">CUB domain-containing protein</fullName>
    </recommendedName>
</protein>
<feature type="signal peptide" evidence="3">
    <location>
        <begin position="1"/>
        <end position="18"/>
    </location>
</feature>
<dbReference type="Proteomes" id="UP001381693">
    <property type="component" value="Unassembled WGS sequence"/>
</dbReference>
<dbReference type="SUPFAM" id="SSF49854">
    <property type="entry name" value="Spermadhesin, CUB domain"/>
    <property type="match status" value="1"/>
</dbReference>
<dbReference type="PANTHER" id="PTHR33236">
    <property type="entry name" value="INTRAFLAGELLAR TRANSPORT PROTEIN 122 FAMILY PROTEIN-RELATED"/>
    <property type="match status" value="1"/>
</dbReference>
<keyword evidence="3" id="KW-0732">Signal</keyword>
<dbReference type="InterPro" id="IPR058698">
    <property type="entry name" value="CUB_metazoa"/>
</dbReference>
<dbReference type="Pfam" id="PF00431">
    <property type="entry name" value="CUB"/>
    <property type="match status" value="1"/>
</dbReference>
<evidence type="ECO:0000313" key="5">
    <source>
        <dbReference type="EMBL" id="KAK7082670.1"/>
    </source>
</evidence>
<accession>A0AAN8XR31</accession>
<feature type="domain" description="CUB" evidence="4">
    <location>
        <begin position="169"/>
        <end position="245"/>
    </location>
</feature>
<dbReference type="Gene3D" id="2.60.120.290">
    <property type="entry name" value="Spermadhesin, CUB domain"/>
    <property type="match status" value="1"/>
</dbReference>
<evidence type="ECO:0000313" key="6">
    <source>
        <dbReference type="Proteomes" id="UP001381693"/>
    </source>
</evidence>
<dbReference type="InterPro" id="IPR000859">
    <property type="entry name" value="CUB_dom"/>
</dbReference>
<keyword evidence="6" id="KW-1185">Reference proteome</keyword>
<dbReference type="Pfam" id="PF26080">
    <property type="entry name" value="CUB_animal"/>
    <property type="match status" value="1"/>
</dbReference>
<feature type="disulfide bond" evidence="2">
    <location>
        <begin position="226"/>
        <end position="243"/>
    </location>
</feature>
<comment type="caution">
    <text evidence="5">The sequence shown here is derived from an EMBL/GenBank/DDBJ whole genome shotgun (WGS) entry which is preliminary data.</text>
</comment>
<evidence type="ECO:0000259" key="4">
    <source>
        <dbReference type="PROSITE" id="PS01180"/>
    </source>
</evidence>
<organism evidence="5 6">
    <name type="scientific">Halocaridina rubra</name>
    <name type="common">Hawaiian red shrimp</name>
    <dbReference type="NCBI Taxonomy" id="373956"/>
    <lineage>
        <taxon>Eukaryota</taxon>
        <taxon>Metazoa</taxon>
        <taxon>Ecdysozoa</taxon>
        <taxon>Arthropoda</taxon>
        <taxon>Crustacea</taxon>
        <taxon>Multicrustacea</taxon>
        <taxon>Malacostraca</taxon>
        <taxon>Eumalacostraca</taxon>
        <taxon>Eucarida</taxon>
        <taxon>Decapoda</taxon>
        <taxon>Pleocyemata</taxon>
        <taxon>Caridea</taxon>
        <taxon>Atyoidea</taxon>
        <taxon>Atyidae</taxon>
        <taxon>Halocaridina</taxon>
    </lineage>
</organism>
<sequence>MGYLQFITSLLLMDVTIAQENGVNSNFINYSNTSIQLGENNPQEYEHLYTSAHNSTSCKNYHNNTLYLYKNVLNHAPGLIVPHSHSSQDISHEAVDYSIQDDHDMSNSSDLERQDRFIFTLVRFSNSQCSSSGNTGICYTSTECSNIGGTIIGSCARGFGFCCYKQITCGGSSFSNCTYLVSPNYPGTYNEARTCSMSITRTSDVCQLRLDFEEFESIAPDQFGVCNDDQFTVPGERKFTYLCGRSPQNWHFPCGCGQYYTGNTGTINSFNYGNGFYLAGLDYGICFRKEKNRCTTTLTTLGPSFTACPNDLYRLPVGQSNGNSLLGALNTQNLYCQLNAASNIITQTINSVPQVP</sequence>
<proteinExistence type="predicted"/>
<reference evidence="5 6" key="1">
    <citation type="submission" date="2023-11" db="EMBL/GenBank/DDBJ databases">
        <title>Halocaridina rubra genome assembly.</title>
        <authorList>
            <person name="Smith C."/>
        </authorList>
    </citation>
    <scope>NUCLEOTIDE SEQUENCE [LARGE SCALE GENOMIC DNA]</scope>
    <source>
        <strain evidence="5">EP-1</strain>
        <tissue evidence="5">Whole</tissue>
    </source>
</reference>
<dbReference type="InterPro" id="IPR035914">
    <property type="entry name" value="Sperma_CUB_dom_sf"/>
</dbReference>
<dbReference type="EMBL" id="JAXCGZ010003926">
    <property type="protein sequence ID" value="KAK7082670.1"/>
    <property type="molecule type" value="Genomic_DNA"/>
</dbReference>
<dbReference type="PROSITE" id="PS01180">
    <property type="entry name" value="CUB"/>
    <property type="match status" value="1"/>
</dbReference>
<feature type="chain" id="PRO_5042812850" description="CUB domain-containing protein" evidence="3">
    <location>
        <begin position="19"/>
        <end position="356"/>
    </location>
</feature>
<evidence type="ECO:0000256" key="3">
    <source>
        <dbReference type="SAM" id="SignalP"/>
    </source>
</evidence>
<comment type="caution">
    <text evidence="2">Lacks conserved residue(s) required for the propagation of feature annotation.</text>
</comment>
<dbReference type="AlphaFoldDB" id="A0AAN8XR31"/>
<name>A0AAN8XR31_HALRR</name>
<keyword evidence="1 2" id="KW-1015">Disulfide bond</keyword>
<gene>
    <name evidence="5" type="ORF">SK128_004536</name>
</gene>
<dbReference type="PANTHER" id="PTHR33236:SF5">
    <property type="entry name" value="CUB DOMAIN-CONTAINING PROTEIN"/>
    <property type="match status" value="1"/>
</dbReference>